<proteinExistence type="predicted"/>
<gene>
    <name evidence="2" type="ORF">V6N11_018999</name>
</gene>
<evidence type="ECO:0000313" key="3">
    <source>
        <dbReference type="Proteomes" id="UP001396334"/>
    </source>
</evidence>
<keyword evidence="1" id="KW-0472">Membrane</keyword>
<evidence type="ECO:0000313" key="2">
    <source>
        <dbReference type="EMBL" id="KAK9006665.1"/>
    </source>
</evidence>
<dbReference type="EMBL" id="JBBPBN010000028">
    <property type="protein sequence ID" value="KAK9006665.1"/>
    <property type="molecule type" value="Genomic_DNA"/>
</dbReference>
<organism evidence="2 3">
    <name type="scientific">Hibiscus sabdariffa</name>
    <name type="common">roselle</name>
    <dbReference type="NCBI Taxonomy" id="183260"/>
    <lineage>
        <taxon>Eukaryota</taxon>
        <taxon>Viridiplantae</taxon>
        <taxon>Streptophyta</taxon>
        <taxon>Embryophyta</taxon>
        <taxon>Tracheophyta</taxon>
        <taxon>Spermatophyta</taxon>
        <taxon>Magnoliopsida</taxon>
        <taxon>eudicotyledons</taxon>
        <taxon>Gunneridae</taxon>
        <taxon>Pentapetalae</taxon>
        <taxon>rosids</taxon>
        <taxon>malvids</taxon>
        <taxon>Malvales</taxon>
        <taxon>Malvaceae</taxon>
        <taxon>Malvoideae</taxon>
        <taxon>Hibiscus</taxon>
    </lineage>
</organism>
<protein>
    <submittedName>
        <fullName evidence="2">Uncharacterized protein</fullName>
    </submittedName>
</protein>
<reference evidence="2 3" key="1">
    <citation type="journal article" date="2024" name="G3 (Bethesda)">
        <title>Genome assembly of Hibiscus sabdariffa L. provides insights into metabolisms of medicinal natural products.</title>
        <authorList>
            <person name="Kim T."/>
        </authorList>
    </citation>
    <scope>NUCLEOTIDE SEQUENCE [LARGE SCALE GENOMIC DNA]</scope>
    <source>
        <strain evidence="2">TK-2024</strain>
        <tissue evidence="2">Old leaves</tissue>
    </source>
</reference>
<comment type="caution">
    <text evidence="2">The sequence shown here is derived from an EMBL/GenBank/DDBJ whole genome shotgun (WGS) entry which is preliminary data.</text>
</comment>
<keyword evidence="1" id="KW-1133">Transmembrane helix</keyword>
<dbReference type="Proteomes" id="UP001396334">
    <property type="component" value="Unassembled WGS sequence"/>
</dbReference>
<sequence>MRHISSRPSGLDLQSSRIGSKLSPVKGKLSWATSVNAKMNADYIKRGDANTQNIENFALIGSHSEEEEPSAFFPELNYAKKKKERRKVFLGAFIGRLCSFVDSSMWLLAIVGFDVCRVIKLKL</sequence>
<accession>A0ABR2R1I0</accession>
<evidence type="ECO:0000256" key="1">
    <source>
        <dbReference type="SAM" id="Phobius"/>
    </source>
</evidence>
<keyword evidence="1" id="KW-0812">Transmembrane</keyword>
<name>A0ABR2R1I0_9ROSI</name>
<feature type="transmembrane region" description="Helical" evidence="1">
    <location>
        <begin position="88"/>
        <end position="113"/>
    </location>
</feature>
<keyword evidence="3" id="KW-1185">Reference proteome</keyword>